<dbReference type="AlphaFoldDB" id="A0A833QK29"/>
<reference evidence="2" key="1">
    <citation type="submission" date="2020-01" db="EMBL/GenBank/DDBJ databases">
        <title>Genome sequence of Kobresia littledalei, the first chromosome-level genome in the family Cyperaceae.</title>
        <authorList>
            <person name="Qu G."/>
        </authorList>
    </citation>
    <scope>NUCLEOTIDE SEQUENCE</scope>
    <source>
        <strain evidence="2">C.B.Clarke</strain>
        <tissue evidence="2">Leaf</tissue>
    </source>
</reference>
<gene>
    <name evidence="2" type="ORF">FCM35_KLT12153</name>
</gene>
<accession>A0A833QK29</accession>
<comment type="caution">
    <text evidence="2">The sequence shown here is derived from an EMBL/GenBank/DDBJ whole genome shotgun (WGS) entry which is preliminary data.</text>
</comment>
<proteinExistence type="predicted"/>
<name>A0A833QK29_9POAL</name>
<dbReference type="EMBL" id="SWLB01000023">
    <property type="protein sequence ID" value="KAF3323422.1"/>
    <property type="molecule type" value="Genomic_DNA"/>
</dbReference>
<organism evidence="2 3">
    <name type="scientific">Carex littledalei</name>
    <dbReference type="NCBI Taxonomy" id="544730"/>
    <lineage>
        <taxon>Eukaryota</taxon>
        <taxon>Viridiplantae</taxon>
        <taxon>Streptophyta</taxon>
        <taxon>Embryophyta</taxon>
        <taxon>Tracheophyta</taxon>
        <taxon>Spermatophyta</taxon>
        <taxon>Magnoliopsida</taxon>
        <taxon>Liliopsida</taxon>
        <taxon>Poales</taxon>
        <taxon>Cyperaceae</taxon>
        <taxon>Cyperoideae</taxon>
        <taxon>Cariceae</taxon>
        <taxon>Carex</taxon>
        <taxon>Carex subgen. Euthyceras</taxon>
    </lineage>
</organism>
<keyword evidence="3" id="KW-1185">Reference proteome</keyword>
<evidence type="ECO:0000313" key="3">
    <source>
        <dbReference type="Proteomes" id="UP000623129"/>
    </source>
</evidence>
<dbReference type="Proteomes" id="UP000623129">
    <property type="component" value="Unassembled WGS sequence"/>
</dbReference>
<evidence type="ECO:0000256" key="1">
    <source>
        <dbReference type="SAM" id="MobiDB-lite"/>
    </source>
</evidence>
<evidence type="ECO:0000313" key="2">
    <source>
        <dbReference type="EMBL" id="KAF3323422.1"/>
    </source>
</evidence>
<sequence length="85" mass="9721">MGYHYNSPYPNFNDPQVQFSQSQTTPNIIPENSEQPMDNTQEVPTPVETQQISTQRHRWNPTDDLHLCSAWLTASKDSVTGTDQE</sequence>
<feature type="region of interest" description="Disordered" evidence="1">
    <location>
        <begin position="1"/>
        <end position="58"/>
    </location>
</feature>
<protein>
    <submittedName>
        <fullName evidence="2">Uncharacterized protein</fullName>
    </submittedName>
</protein>
<feature type="compositionally biased region" description="Polar residues" evidence="1">
    <location>
        <begin position="8"/>
        <end position="54"/>
    </location>
</feature>